<accession>A0ABU9NQG1</accession>
<dbReference type="Gene3D" id="3.40.50.1820">
    <property type="entry name" value="alpha/beta hydrolase"/>
    <property type="match status" value="1"/>
</dbReference>
<evidence type="ECO:0000259" key="1">
    <source>
        <dbReference type="Pfam" id="PF12697"/>
    </source>
</evidence>
<comment type="caution">
    <text evidence="2">The sequence shown here is derived from an EMBL/GenBank/DDBJ whole genome shotgun (WGS) entry which is preliminary data.</text>
</comment>
<evidence type="ECO:0000313" key="3">
    <source>
        <dbReference type="Proteomes" id="UP001468798"/>
    </source>
</evidence>
<keyword evidence="2" id="KW-0378">Hydrolase</keyword>
<dbReference type="RefSeq" id="WP_342692479.1">
    <property type="nucleotide sequence ID" value="NZ_JBCGDP010000014.1"/>
</dbReference>
<dbReference type="Pfam" id="PF12697">
    <property type="entry name" value="Abhydrolase_6"/>
    <property type="match status" value="1"/>
</dbReference>
<proteinExistence type="predicted"/>
<dbReference type="SUPFAM" id="SSF53474">
    <property type="entry name" value="alpha/beta-Hydrolases"/>
    <property type="match status" value="1"/>
</dbReference>
<reference evidence="2 3" key="1">
    <citation type="submission" date="2024-03" db="EMBL/GenBank/DDBJ databases">
        <title>Two novel species of the genus Flavobacterium exhibiting potentially degradation of complex polysaccharides.</title>
        <authorList>
            <person name="Lian X."/>
        </authorList>
    </citation>
    <scope>NUCLEOTIDE SEQUENCE [LARGE SCALE GENOMIC DNA]</scope>
    <source>
        <strain evidence="2 3">N6</strain>
    </source>
</reference>
<keyword evidence="3" id="KW-1185">Reference proteome</keyword>
<dbReference type="Proteomes" id="UP001468798">
    <property type="component" value="Unassembled WGS sequence"/>
</dbReference>
<evidence type="ECO:0000313" key="2">
    <source>
        <dbReference type="EMBL" id="MEM0577583.1"/>
    </source>
</evidence>
<dbReference type="EMBL" id="JBCGDP010000014">
    <property type="protein sequence ID" value="MEM0577583.1"/>
    <property type="molecule type" value="Genomic_DNA"/>
</dbReference>
<feature type="domain" description="AB hydrolase-1" evidence="1">
    <location>
        <begin position="86"/>
        <end position="180"/>
    </location>
</feature>
<protein>
    <submittedName>
        <fullName evidence="2">Alpha/beta hydrolase</fullName>
    </submittedName>
</protein>
<dbReference type="InterPro" id="IPR029058">
    <property type="entry name" value="AB_hydrolase_fold"/>
</dbReference>
<dbReference type="InterPro" id="IPR000073">
    <property type="entry name" value="AB_hydrolase_1"/>
</dbReference>
<dbReference type="GO" id="GO:0016787">
    <property type="term" value="F:hydrolase activity"/>
    <property type="evidence" value="ECO:0007669"/>
    <property type="project" value="UniProtKB-KW"/>
</dbReference>
<name>A0ABU9NQG1_9FLAO</name>
<gene>
    <name evidence="2" type="ORF">WFZ86_13840</name>
</gene>
<dbReference type="PANTHER" id="PTHR12277">
    <property type="entry name" value="ALPHA/BETA HYDROLASE DOMAIN-CONTAINING PROTEIN"/>
    <property type="match status" value="1"/>
</dbReference>
<sequence>MPKTKTSSPKKLRIPKAILLTAKIFAFISTKLVTHFAAKLFVTPIKHKTPKREHEMDSKCHKKIIKIPTIDKEIMTYYYGNSDKKILLVHGWSGRGTQLFKVADELLKHNYATVSFDAPAHGKSPGQTSIMTDFIESILEIDQQFGPFEAIIGHSLGGMSTLNAIKKGLKVKNATVIGSGDVVQDIINDFILKLKLNSKISDNLRAYFEKKHNIIMDDFSAYKAASEITIPILVIHDHNDTEVPVTAGINIHKHCQEGTLFLTHNLGHRKILGDKEVIDTVVSFIKKDTQTN</sequence>
<organism evidence="2 3">
    <name type="scientific">Flavobacterium polysaccharolyticum</name>
    <dbReference type="NCBI Taxonomy" id="3133148"/>
    <lineage>
        <taxon>Bacteria</taxon>
        <taxon>Pseudomonadati</taxon>
        <taxon>Bacteroidota</taxon>
        <taxon>Flavobacteriia</taxon>
        <taxon>Flavobacteriales</taxon>
        <taxon>Flavobacteriaceae</taxon>
        <taxon>Flavobacterium</taxon>
    </lineage>
</organism>